<dbReference type="EMBL" id="CP000441">
    <property type="protein sequence ID" value="ABI89393.1"/>
    <property type="molecule type" value="Genomic_DNA"/>
</dbReference>
<protein>
    <recommendedName>
        <fullName evidence="4">Glutaredoxin domain-containing protein</fullName>
    </recommendedName>
</protein>
<reference evidence="2" key="1">
    <citation type="submission" date="2006-08" db="EMBL/GenBank/DDBJ databases">
        <title>Complete sequence of Chromosome 2 of Burkholderia cepacia AMMD.</title>
        <authorList>
            <consortium name="US DOE Joint Genome Institute"/>
            <person name="Copeland A."/>
            <person name="Lucas S."/>
            <person name="Lapidus A."/>
            <person name="Barry K."/>
            <person name="Detter J.C."/>
            <person name="Glavina del Rio T."/>
            <person name="Hammon N."/>
            <person name="Israni S."/>
            <person name="Pitluck S."/>
            <person name="Bruce D."/>
            <person name="Chain P."/>
            <person name="Malfatti S."/>
            <person name="Shin M."/>
            <person name="Vergez L."/>
            <person name="Schmutz J."/>
            <person name="Larimer F."/>
            <person name="Land M."/>
            <person name="Hauser L."/>
            <person name="Kyrpides N."/>
            <person name="Kim E."/>
            <person name="Parke J."/>
            <person name="Coenye T."/>
            <person name="Konstantinidis K."/>
            <person name="Ramette A."/>
            <person name="Tiedje J."/>
            <person name="Richardson P."/>
        </authorList>
    </citation>
    <scope>NUCLEOTIDE SEQUENCE</scope>
    <source>
        <strain evidence="2">AMMD</strain>
    </source>
</reference>
<feature type="compositionally biased region" description="Basic and acidic residues" evidence="1">
    <location>
        <begin position="118"/>
        <end position="130"/>
    </location>
</feature>
<dbReference type="eggNOG" id="COG0695">
    <property type="taxonomic scope" value="Bacteria"/>
</dbReference>
<feature type="region of interest" description="Disordered" evidence="1">
    <location>
        <begin position="1"/>
        <end position="27"/>
    </location>
</feature>
<evidence type="ECO:0008006" key="4">
    <source>
        <dbReference type="Google" id="ProtNLM"/>
    </source>
</evidence>
<evidence type="ECO:0000313" key="2">
    <source>
        <dbReference type="EMBL" id="ABI89393.1"/>
    </source>
</evidence>
<gene>
    <name evidence="2" type="ordered locus">Bamb_3839</name>
</gene>
<sequence>MKPDMSKPRESQRVTKPCGARRAVSRPDCGVLQGPTALTARRRKQLLFDREMDYVDIPLAHKIRGKVLSAVSGSMTAPQVFINCRYIGGTEALEPYLQGQVAIQGNQHDSTFQAVRSQRDSARESHRHGANDSIPRGKQYCR</sequence>
<organism evidence="2 3">
    <name type="scientific">Burkholderia ambifaria (strain ATCC BAA-244 / DSM 16087 / CCUG 44356 / LMG 19182 / AMMD)</name>
    <name type="common">Burkholderia cepacia (strain AMMD)</name>
    <dbReference type="NCBI Taxonomy" id="339670"/>
    <lineage>
        <taxon>Bacteria</taxon>
        <taxon>Pseudomonadati</taxon>
        <taxon>Pseudomonadota</taxon>
        <taxon>Betaproteobacteria</taxon>
        <taxon>Burkholderiales</taxon>
        <taxon>Burkholderiaceae</taxon>
        <taxon>Burkholderia</taxon>
        <taxon>Burkholderia cepacia complex</taxon>
    </lineage>
</organism>
<dbReference type="Proteomes" id="UP000000662">
    <property type="component" value="Chromosome 2"/>
</dbReference>
<feature type="region of interest" description="Disordered" evidence="1">
    <location>
        <begin position="118"/>
        <end position="142"/>
    </location>
</feature>
<dbReference type="AlphaFoldDB" id="Q0B8Y0"/>
<feature type="compositionally biased region" description="Basic and acidic residues" evidence="1">
    <location>
        <begin position="1"/>
        <end position="13"/>
    </location>
</feature>
<dbReference type="KEGG" id="bam:Bamb_3839"/>
<keyword evidence="3" id="KW-1185">Reference proteome</keyword>
<name>Q0B8Y0_BURCM</name>
<dbReference type="SUPFAM" id="SSF52833">
    <property type="entry name" value="Thioredoxin-like"/>
    <property type="match status" value="1"/>
</dbReference>
<dbReference type="InterPro" id="IPR036249">
    <property type="entry name" value="Thioredoxin-like_sf"/>
</dbReference>
<proteinExistence type="predicted"/>
<evidence type="ECO:0000256" key="1">
    <source>
        <dbReference type="SAM" id="MobiDB-lite"/>
    </source>
</evidence>
<dbReference type="Gene3D" id="3.40.30.10">
    <property type="entry name" value="Glutaredoxin"/>
    <property type="match status" value="1"/>
</dbReference>
<accession>Q0B8Y0</accession>
<evidence type="ECO:0000313" key="3">
    <source>
        <dbReference type="Proteomes" id="UP000000662"/>
    </source>
</evidence>